<accession>F4XZE2</accession>
<gene>
    <name evidence="1" type="ORF">LYNGBM3L_57770</name>
</gene>
<organism evidence="1 2">
    <name type="scientific">Moorena producens 3L</name>
    <dbReference type="NCBI Taxonomy" id="489825"/>
    <lineage>
        <taxon>Bacteria</taxon>
        <taxon>Bacillati</taxon>
        <taxon>Cyanobacteriota</taxon>
        <taxon>Cyanophyceae</taxon>
        <taxon>Coleofasciculales</taxon>
        <taxon>Coleofasciculaceae</taxon>
        <taxon>Moorena</taxon>
    </lineage>
</organism>
<reference evidence="2" key="1">
    <citation type="journal article" date="2011" name="Proc. Natl. Acad. Sci. U.S.A.">
        <title>Genomic insights into the physiology and ecology of the marine filamentous cyanobacterium Lyngbya majuscula.</title>
        <authorList>
            <person name="Jones A.C."/>
            <person name="Monroe E.A."/>
            <person name="Podell S."/>
            <person name="Hess W.R."/>
            <person name="Klages S."/>
            <person name="Esquenazi E."/>
            <person name="Niessen S."/>
            <person name="Hoover H."/>
            <person name="Rothmann M."/>
            <person name="Lasken R.S."/>
            <person name="Yates J.R.III."/>
            <person name="Reinhardt R."/>
            <person name="Kube M."/>
            <person name="Burkart M.D."/>
            <person name="Allen E.E."/>
            <person name="Dorrestein P.C."/>
            <person name="Gerwick W.H."/>
            <person name="Gerwick L."/>
        </authorList>
    </citation>
    <scope>NUCLEOTIDE SEQUENCE [LARGE SCALE GENOMIC DNA]</scope>
    <source>
        <strain evidence="2">3L</strain>
    </source>
</reference>
<evidence type="ECO:0000313" key="1">
    <source>
        <dbReference type="EMBL" id="EGJ29947.1"/>
    </source>
</evidence>
<dbReference type="EMBL" id="GL890964">
    <property type="protein sequence ID" value="EGJ29947.1"/>
    <property type="molecule type" value="Genomic_DNA"/>
</dbReference>
<name>F4XZE2_9CYAN</name>
<keyword evidence="2" id="KW-1185">Reference proteome</keyword>
<dbReference type="AlphaFoldDB" id="F4XZE2"/>
<dbReference type="Proteomes" id="UP000003959">
    <property type="component" value="Unassembled WGS sequence"/>
</dbReference>
<dbReference type="RefSeq" id="WP_008188473.1">
    <property type="nucleotide sequence ID" value="NZ_GL890964.1"/>
</dbReference>
<evidence type="ECO:0000313" key="2">
    <source>
        <dbReference type="Proteomes" id="UP000003959"/>
    </source>
</evidence>
<protein>
    <submittedName>
        <fullName evidence="1">Uncharacterized protein</fullName>
    </submittedName>
</protein>
<dbReference type="HOGENOM" id="CLU_2899280_0_0_3"/>
<proteinExistence type="predicted"/>
<sequence>MVGSHNPMVGSAEQPYYKLRNLSDTLPTLHELLVNHLLPIPYSLFPIPYSLFPIPYSLLPLL</sequence>